<comment type="subunit">
    <text evidence="14">Composed of 13 different subunits. Subunits NuoCD, E, F, and G constitute the peripheral sector of the complex.</text>
</comment>
<keyword evidence="7 16" id="KW-0288">FMN</keyword>
<keyword evidence="19" id="KW-1185">Reference proteome</keyword>
<dbReference type="GO" id="GO:0008137">
    <property type="term" value="F:NADH dehydrogenase (ubiquinone) activity"/>
    <property type="evidence" value="ECO:0007669"/>
    <property type="project" value="InterPro"/>
</dbReference>
<evidence type="ECO:0000256" key="12">
    <source>
        <dbReference type="ARBA" id="ARBA00023014"/>
    </source>
</evidence>
<evidence type="ECO:0000256" key="13">
    <source>
        <dbReference type="ARBA" id="ARBA00023027"/>
    </source>
</evidence>
<dbReference type="Pfam" id="PF01512">
    <property type="entry name" value="Complex1_51K"/>
    <property type="match status" value="1"/>
</dbReference>
<keyword evidence="12 16" id="KW-0411">Iron-sulfur</keyword>
<evidence type="ECO:0000256" key="10">
    <source>
        <dbReference type="ARBA" id="ARBA00022967"/>
    </source>
</evidence>
<comment type="similarity">
    <text evidence="3 16">Belongs to the complex I 51 kDa subunit family.</text>
</comment>
<dbReference type="Gene3D" id="6.10.250.1450">
    <property type="match status" value="1"/>
</dbReference>
<sequence length="455" mass="50113">MTTHSGVKEIIRAAETHPLTWRLRDDQQPVWLDEYRSQNGYKGAEKALKGMAPDEITALVKDAGLKGRGGAGFSTGLKWSLMPKKDESMNIRYLLCNADEMEPGTYKDRLLMEQLPHLLVEGMLISAFALKAYRGYIFLRGEYVEAAVYLRRAIEEAKAAGLLGKNILGSGFDFELFVHTGAGRYICGEETALINSLEGRRANPRSKPPFPATSGVWGKPTCVNNVETLCNVPAIIEHGKEWYIGLSEGKSKDAGTKLMGFSGRVKNPGVWELPFGTTAREILEDYAGGMRDGLKFKAWQPGGAGTDFLTTDHLDLPMDFEHIAKAGSRLGTALAMAVDHEINMVSLTRNLEEFFARESCGWCTPCRDGLPWSVKILSAIENGKGQPGDIETLEQLCRFLGPGKTFCAHAPGAVEPLQSAIKYFREEFEAGIVTKDYGNTSLIAGIQPNLLKQRW</sequence>
<comment type="catalytic activity">
    <reaction evidence="15 16">
        <text>a quinone + NADH + 5 H(+)(in) = a quinol + NAD(+) + 4 H(+)(out)</text>
        <dbReference type="Rhea" id="RHEA:57888"/>
        <dbReference type="ChEBI" id="CHEBI:15378"/>
        <dbReference type="ChEBI" id="CHEBI:24646"/>
        <dbReference type="ChEBI" id="CHEBI:57540"/>
        <dbReference type="ChEBI" id="CHEBI:57945"/>
        <dbReference type="ChEBI" id="CHEBI:132124"/>
    </reaction>
</comment>
<dbReference type="GO" id="GO:0046872">
    <property type="term" value="F:metal ion binding"/>
    <property type="evidence" value="ECO:0007669"/>
    <property type="project" value="UniProtKB-KW"/>
</dbReference>
<dbReference type="EC" id="7.1.1.-" evidence="16"/>
<dbReference type="NCBIfam" id="NF008436">
    <property type="entry name" value="PRK11278.1"/>
    <property type="match status" value="1"/>
</dbReference>
<proteinExistence type="inferred from homology"/>
<dbReference type="AlphaFoldDB" id="A0A1I5A328"/>
<dbReference type="GO" id="GO:0048038">
    <property type="term" value="F:quinone binding"/>
    <property type="evidence" value="ECO:0007669"/>
    <property type="project" value="UniProtKB-KW"/>
</dbReference>
<evidence type="ECO:0000259" key="17">
    <source>
        <dbReference type="SMART" id="SM00928"/>
    </source>
</evidence>
<dbReference type="SUPFAM" id="SSF142019">
    <property type="entry name" value="Nqo1 FMN-binding domain-like"/>
    <property type="match status" value="1"/>
</dbReference>
<dbReference type="Pfam" id="PF10589">
    <property type="entry name" value="NADH_4Fe-4S"/>
    <property type="match status" value="1"/>
</dbReference>
<keyword evidence="6 16" id="KW-0285">Flavoprotein</keyword>
<dbReference type="InterPro" id="IPR037207">
    <property type="entry name" value="Nuop51_4Fe4S-bd_sf"/>
</dbReference>
<protein>
    <recommendedName>
        <fullName evidence="4 16">NADH-quinone oxidoreductase subunit F</fullName>
        <ecNumber evidence="16">7.1.1.-</ecNumber>
    </recommendedName>
</protein>
<name>A0A1I5A328_9GAMM</name>
<dbReference type="FunFam" id="3.10.20.600:FF:000002">
    <property type="entry name" value="NADH-quinone oxidoreductase subunit F"/>
    <property type="match status" value="1"/>
</dbReference>
<dbReference type="InterPro" id="IPR011537">
    <property type="entry name" value="NADH-UbQ_OxRdtase_suF"/>
</dbReference>
<keyword evidence="13 16" id="KW-0520">NAD</keyword>
<dbReference type="SMART" id="SM00928">
    <property type="entry name" value="NADH_4Fe-4S"/>
    <property type="match status" value="1"/>
</dbReference>
<dbReference type="FunFam" id="3.40.50.11540:FF:000001">
    <property type="entry name" value="NADH dehydrogenase [ubiquinone] flavoprotein 1, mitochondrial"/>
    <property type="match status" value="1"/>
</dbReference>
<dbReference type="PANTHER" id="PTHR43578">
    <property type="entry name" value="NADH-QUINONE OXIDOREDUCTASE SUBUNIT F"/>
    <property type="match status" value="1"/>
</dbReference>
<comment type="function">
    <text evidence="16">NDH-1 shuttles electrons from NADH, via FMN and iron-sulfur (Fe-S) centers, to quinones in the respiratory chain.</text>
</comment>
<dbReference type="InterPro" id="IPR001949">
    <property type="entry name" value="NADH-UbQ_OxRdtase_51kDa_CS"/>
</dbReference>
<dbReference type="PROSITE" id="PS00644">
    <property type="entry name" value="COMPLEX1_51K_1"/>
    <property type="match status" value="1"/>
</dbReference>
<evidence type="ECO:0000256" key="2">
    <source>
        <dbReference type="ARBA" id="ARBA00001966"/>
    </source>
</evidence>
<reference evidence="19" key="1">
    <citation type="submission" date="2016-10" db="EMBL/GenBank/DDBJ databases">
        <authorList>
            <person name="Varghese N."/>
            <person name="Submissions S."/>
        </authorList>
    </citation>
    <scope>NUCLEOTIDE SEQUENCE [LARGE SCALE GENOMIC DNA]</scope>
    <source>
        <strain evidence="19">DSM 16522</strain>
    </source>
</reference>
<comment type="cofactor">
    <cofactor evidence="2 16">
        <name>[4Fe-4S] cluster</name>
        <dbReference type="ChEBI" id="CHEBI:49883"/>
    </cofactor>
</comment>
<dbReference type="InterPro" id="IPR019575">
    <property type="entry name" value="Nuop51_4Fe4S-bd"/>
</dbReference>
<keyword evidence="9 16" id="KW-0479">Metal-binding</keyword>
<feature type="domain" description="NADH-ubiquinone oxidoreductase 51kDa subunit iron-sulphur binding" evidence="17">
    <location>
        <begin position="345"/>
        <end position="390"/>
    </location>
</feature>
<evidence type="ECO:0000256" key="9">
    <source>
        <dbReference type="ARBA" id="ARBA00022723"/>
    </source>
</evidence>
<dbReference type="SUPFAM" id="SSF142984">
    <property type="entry name" value="Nqo1 middle domain-like"/>
    <property type="match status" value="1"/>
</dbReference>
<dbReference type="STRING" id="53341.SAMN05421579_10951"/>
<evidence type="ECO:0000256" key="1">
    <source>
        <dbReference type="ARBA" id="ARBA00001917"/>
    </source>
</evidence>
<accession>A0A1I5A328</accession>
<keyword evidence="8 16" id="KW-0874">Quinone</keyword>
<dbReference type="InterPro" id="IPR011538">
    <property type="entry name" value="Nuo51_FMN-bd"/>
</dbReference>
<dbReference type="PROSITE" id="PS00645">
    <property type="entry name" value="COMPLEX1_51K_2"/>
    <property type="match status" value="1"/>
</dbReference>
<dbReference type="Gene3D" id="3.10.20.600">
    <property type="match status" value="1"/>
</dbReference>
<dbReference type="Gene3D" id="1.20.1440.230">
    <property type="entry name" value="NADH-ubiquinone oxidoreductase 51kDa subunit, iron-sulphur binding domain"/>
    <property type="match status" value="1"/>
</dbReference>
<evidence type="ECO:0000313" key="19">
    <source>
        <dbReference type="Proteomes" id="UP000199011"/>
    </source>
</evidence>
<evidence type="ECO:0000256" key="5">
    <source>
        <dbReference type="ARBA" id="ARBA00022485"/>
    </source>
</evidence>
<dbReference type="GO" id="GO:0051287">
    <property type="term" value="F:NAD binding"/>
    <property type="evidence" value="ECO:0007669"/>
    <property type="project" value="UniProtKB-UniRule"/>
</dbReference>
<evidence type="ECO:0000256" key="7">
    <source>
        <dbReference type="ARBA" id="ARBA00022643"/>
    </source>
</evidence>
<dbReference type="InterPro" id="IPR037225">
    <property type="entry name" value="Nuo51_FMN-bd_sf"/>
</dbReference>
<dbReference type="Proteomes" id="UP000199011">
    <property type="component" value="Unassembled WGS sequence"/>
</dbReference>
<dbReference type="FunFam" id="1.20.1440.230:FF:000002">
    <property type="entry name" value="NADH-quinone oxidoreductase subunit F"/>
    <property type="match status" value="1"/>
</dbReference>
<dbReference type="RefSeq" id="WP_092518687.1">
    <property type="nucleotide sequence ID" value="NZ_CAWRAH010000060.1"/>
</dbReference>
<evidence type="ECO:0000256" key="16">
    <source>
        <dbReference type="RuleBase" id="RU364066"/>
    </source>
</evidence>
<keyword evidence="5 16" id="KW-0004">4Fe-4S</keyword>
<evidence type="ECO:0000256" key="15">
    <source>
        <dbReference type="ARBA" id="ARBA00047712"/>
    </source>
</evidence>
<organism evidence="18 19">
    <name type="scientific">Xenorhabdus japonica</name>
    <dbReference type="NCBI Taxonomy" id="53341"/>
    <lineage>
        <taxon>Bacteria</taxon>
        <taxon>Pseudomonadati</taxon>
        <taxon>Pseudomonadota</taxon>
        <taxon>Gammaproteobacteria</taxon>
        <taxon>Enterobacterales</taxon>
        <taxon>Morganellaceae</taxon>
        <taxon>Xenorhabdus</taxon>
    </lineage>
</organism>
<evidence type="ECO:0000256" key="8">
    <source>
        <dbReference type="ARBA" id="ARBA00022719"/>
    </source>
</evidence>
<evidence type="ECO:0000256" key="6">
    <source>
        <dbReference type="ARBA" id="ARBA00022630"/>
    </source>
</evidence>
<evidence type="ECO:0000313" key="18">
    <source>
        <dbReference type="EMBL" id="SFN56914.1"/>
    </source>
</evidence>
<dbReference type="OrthoDB" id="9805533at2"/>
<evidence type="ECO:0000256" key="3">
    <source>
        <dbReference type="ARBA" id="ARBA00007523"/>
    </source>
</evidence>
<dbReference type="PANTHER" id="PTHR43578:SF3">
    <property type="entry name" value="NADH-QUINONE OXIDOREDUCTASE SUBUNIT F"/>
    <property type="match status" value="1"/>
</dbReference>
<keyword evidence="11 16" id="KW-0408">Iron</keyword>
<dbReference type="EMBL" id="FOVO01000009">
    <property type="protein sequence ID" value="SFN56914.1"/>
    <property type="molecule type" value="Genomic_DNA"/>
</dbReference>
<dbReference type="NCBIfam" id="NF010120">
    <property type="entry name" value="PRK13596.1"/>
    <property type="match status" value="1"/>
</dbReference>
<gene>
    <name evidence="18" type="ORF">SAMN05421579_10951</name>
</gene>
<dbReference type="Gene3D" id="3.40.50.11540">
    <property type="entry name" value="NADH-ubiquinone oxidoreductase 51kDa subunit"/>
    <property type="match status" value="1"/>
</dbReference>
<evidence type="ECO:0000256" key="14">
    <source>
        <dbReference type="ARBA" id="ARBA00026021"/>
    </source>
</evidence>
<evidence type="ECO:0000256" key="11">
    <source>
        <dbReference type="ARBA" id="ARBA00023004"/>
    </source>
</evidence>
<keyword evidence="10" id="KW-1278">Translocase</keyword>
<dbReference type="SUPFAM" id="SSF140490">
    <property type="entry name" value="Nqo1C-terminal domain-like"/>
    <property type="match status" value="1"/>
</dbReference>
<dbReference type="NCBIfam" id="TIGR01959">
    <property type="entry name" value="nuoF_fam"/>
    <property type="match status" value="1"/>
</dbReference>
<dbReference type="GO" id="GO:0051539">
    <property type="term" value="F:4 iron, 4 sulfur cluster binding"/>
    <property type="evidence" value="ECO:0007669"/>
    <property type="project" value="UniProtKB-UniRule"/>
</dbReference>
<comment type="cofactor">
    <cofactor evidence="1 16">
        <name>FMN</name>
        <dbReference type="ChEBI" id="CHEBI:58210"/>
    </cofactor>
</comment>
<dbReference type="GO" id="GO:0010181">
    <property type="term" value="F:FMN binding"/>
    <property type="evidence" value="ECO:0007669"/>
    <property type="project" value="InterPro"/>
</dbReference>
<evidence type="ECO:0000256" key="4">
    <source>
        <dbReference type="ARBA" id="ARBA00019901"/>
    </source>
</evidence>